<evidence type="ECO:0000313" key="2">
    <source>
        <dbReference type="EMBL" id="RYO83158.1"/>
    </source>
</evidence>
<accession>A0A4Q4SUV9</accession>
<name>A0A4Q4SUV9_9PEZI</name>
<dbReference type="AlphaFoldDB" id="A0A4Q4SUV9"/>
<protein>
    <submittedName>
        <fullName evidence="2">Uncharacterized protein</fullName>
    </submittedName>
</protein>
<dbReference type="EMBL" id="QJNU01000910">
    <property type="protein sequence ID" value="RYO83158.1"/>
    <property type="molecule type" value="Genomic_DNA"/>
</dbReference>
<feature type="region of interest" description="Disordered" evidence="1">
    <location>
        <begin position="150"/>
        <end position="173"/>
    </location>
</feature>
<dbReference type="Proteomes" id="UP000293360">
    <property type="component" value="Unassembled WGS sequence"/>
</dbReference>
<proteinExistence type="predicted"/>
<comment type="caution">
    <text evidence="2">The sequence shown here is derived from an EMBL/GenBank/DDBJ whole genome shotgun (WGS) entry which is preliminary data.</text>
</comment>
<gene>
    <name evidence="2" type="ORF">DL764_009498</name>
</gene>
<reference evidence="2 3" key="1">
    <citation type="submission" date="2018-06" db="EMBL/GenBank/DDBJ databases">
        <title>Complete Genomes of Monosporascus.</title>
        <authorList>
            <person name="Robinson A.J."/>
            <person name="Natvig D.O."/>
        </authorList>
    </citation>
    <scope>NUCLEOTIDE SEQUENCE [LARGE SCALE GENOMIC DNA]</scope>
    <source>
        <strain evidence="2 3">CBS 110550</strain>
    </source>
</reference>
<dbReference type="OrthoDB" id="4667671at2759"/>
<organism evidence="2 3">
    <name type="scientific">Monosporascus ibericus</name>
    <dbReference type="NCBI Taxonomy" id="155417"/>
    <lineage>
        <taxon>Eukaryota</taxon>
        <taxon>Fungi</taxon>
        <taxon>Dikarya</taxon>
        <taxon>Ascomycota</taxon>
        <taxon>Pezizomycotina</taxon>
        <taxon>Sordariomycetes</taxon>
        <taxon>Xylariomycetidae</taxon>
        <taxon>Xylariales</taxon>
        <taxon>Xylariales incertae sedis</taxon>
        <taxon>Monosporascus</taxon>
    </lineage>
</organism>
<evidence type="ECO:0000256" key="1">
    <source>
        <dbReference type="SAM" id="MobiDB-lite"/>
    </source>
</evidence>
<feature type="region of interest" description="Disordered" evidence="1">
    <location>
        <begin position="1"/>
        <end position="24"/>
    </location>
</feature>
<evidence type="ECO:0000313" key="3">
    <source>
        <dbReference type="Proteomes" id="UP000293360"/>
    </source>
</evidence>
<keyword evidence="3" id="KW-1185">Reference proteome</keyword>
<sequence length="173" mass="19103">MSNQEFPNSLPRGGMAPLASTREQSIADSVKNSDMFQKAFPDIDWKGAVIEPTVNIAFDLKEKLDPATREKHEYLLGQMLVRLDEPDKAEKSFWEARECLVGHPDVLKQFDAVYIRDDRPVPVMLEQLCEALKLKTAMVEKMGSDSGLKVAAGASVGQSEEMVKSGTGDDTSL</sequence>
<dbReference type="STRING" id="155417.A0A4Q4SUV9"/>